<dbReference type="Gene3D" id="1.20.120.160">
    <property type="entry name" value="HPT domain"/>
    <property type="match status" value="1"/>
</dbReference>
<proteinExistence type="predicted"/>
<comment type="caution">
    <text evidence="4">The sequence shown here is derived from an EMBL/GenBank/DDBJ whole genome shotgun (WGS) entry which is preliminary data.</text>
</comment>
<dbReference type="EMBL" id="SZWE01000001">
    <property type="protein sequence ID" value="MRU16354.1"/>
    <property type="molecule type" value="Genomic_DNA"/>
</dbReference>
<dbReference type="Pfam" id="PF01627">
    <property type="entry name" value="Hpt"/>
    <property type="match status" value="1"/>
</dbReference>
<dbReference type="PROSITE" id="PS50894">
    <property type="entry name" value="HPT"/>
    <property type="match status" value="1"/>
</dbReference>
<gene>
    <name evidence="4" type="ORF">FDP25_13000</name>
</gene>
<accession>A0A844D2A6</accession>
<sequence>MTRTLAQTPDRQSQNGANFEQALLTLRNNFCDGLDERICRIETAWVSAKNGSMDMGDALSVVEFEAHRISGVAGSLGLKRLGTQAHELEARIMATSKSALQEHDLAELDTRINGFLDRLEQELNEE</sequence>
<keyword evidence="5" id="KW-1185">Reference proteome</keyword>
<dbReference type="InterPro" id="IPR036641">
    <property type="entry name" value="HPT_dom_sf"/>
</dbReference>
<evidence type="ECO:0000313" key="5">
    <source>
        <dbReference type="Proteomes" id="UP000564704"/>
    </source>
</evidence>
<dbReference type="AlphaFoldDB" id="A0A844D2A6"/>
<evidence type="ECO:0000259" key="3">
    <source>
        <dbReference type="PROSITE" id="PS50894"/>
    </source>
</evidence>
<reference evidence="4 5" key="1">
    <citation type="submission" date="2019-05" db="EMBL/GenBank/DDBJ databases">
        <title>Roseovarius bejariae sp. nov., a moderately halophylic bacterium isolated from a saline soil in Rambla Salada (Murcia).</title>
        <authorList>
            <person name="Castro D.J."/>
            <person name="Gomez-Altuve A."/>
            <person name="Reina J.C."/>
            <person name="Rodriguez M."/>
            <person name="Sampedro I."/>
            <person name="Llamas I."/>
            <person name="Martinez-Checa F."/>
        </authorList>
    </citation>
    <scope>NUCLEOTIDE SEQUENCE [LARGE SCALE GENOMIC DNA]</scope>
    <source>
        <strain evidence="4 5">A21</strain>
    </source>
</reference>
<name>A0A844D2A6_9RHOB</name>
<organism evidence="4 5">
    <name type="scientific">Roseovarius bejariae</name>
    <dbReference type="NCBI Taxonomy" id="2576383"/>
    <lineage>
        <taxon>Bacteria</taxon>
        <taxon>Pseudomonadati</taxon>
        <taxon>Pseudomonadota</taxon>
        <taxon>Alphaproteobacteria</taxon>
        <taxon>Rhodobacterales</taxon>
        <taxon>Roseobacteraceae</taxon>
        <taxon>Roseovarius</taxon>
    </lineage>
</organism>
<protein>
    <submittedName>
        <fullName evidence="4">Hpt domain-containing protein</fullName>
    </submittedName>
</protein>
<dbReference type="SUPFAM" id="SSF47226">
    <property type="entry name" value="Histidine-containing phosphotransfer domain, HPT domain"/>
    <property type="match status" value="1"/>
</dbReference>
<feature type="domain" description="HPt" evidence="3">
    <location>
        <begin position="19"/>
        <end position="126"/>
    </location>
</feature>
<feature type="modified residue" description="Phosphohistidine" evidence="2">
    <location>
        <position position="67"/>
    </location>
</feature>
<keyword evidence="1" id="KW-0902">Two-component regulatory system</keyword>
<dbReference type="RefSeq" id="WP_154152441.1">
    <property type="nucleotide sequence ID" value="NZ_SZWE01000001.1"/>
</dbReference>
<dbReference type="GO" id="GO:0000160">
    <property type="term" value="P:phosphorelay signal transduction system"/>
    <property type="evidence" value="ECO:0007669"/>
    <property type="project" value="UniProtKB-KW"/>
</dbReference>
<evidence type="ECO:0000313" key="4">
    <source>
        <dbReference type="EMBL" id="MRU16354.1"/>
    </source>
</evidence>
<dbReference type="InterPro" id="IPR008207">
    <property type="entry name" value="Sig_transdc_His_kin_Hpt_dom"/>
</dbReference>
<keyword evidence="2" id="KW-0597">Phosphoprotein</keyword>
<dbReference type="OrthoDB" id="7889027at2"/>
<dbReference type="Proteomes" id="UP000564704">
    <property type="component" value="Unassembled WGS sequence"/>
</dbReference>
<dbReference type="GO" id="GO:0004672">
    <property type="term" value="F:protein kinase activity"/>
    <property type="evidence" value="ECO:0007669"/>
    <property type="project" value="UniProtKB-ARBA"/>
</dbReference>
<evidence type="ECO:0000256" key="2">
    <source>
        <dbReference type="PROSITE-ProRule" id="PRU00110"/>
    </source>
</evidence>
<evidence type="ECO:0000256" key="1">
    <source>
        <dbReference type="ARBA" id="ARBA00023012"/>
    </source>
</evidence>